<dbReference type="AlphaFoldDB" id="A0A2T1K4E5"/>
<accession>A0A2T1K4E5</accession>
<sequence length="196" mass="22064">MNHNPDDLITLFNGLFLESHQTVLVRGGHEPEYLPAAGPDAPAQVVFAHGYFASALHEIAHWCIAGEQRRTLYDYGYWYCPDGRTPEQQFAFEQVEVKPQAIECMMALAAGFRFNISVDNLAGSGAANETLFRHNLCLQADSYLANGLPARAQIFFDALVRFYGTGSRIHEDWTRTRKRLTGMLPDFDPSRIPEIL</sequence>
<dbReference type="Pfam" id="PF04315">
    <property type="entry name" value="EpmC"/>
    <property type="match status" value="1"/>
</dbReference>
<dbReference type="OrthoDB" id="5298591at2"/>
<name>A0A2T1K4E5_9GAMM</name>
<dbReference type="Proteomes" id="UP000239866">
    <property type="component" value="Unassembled WGS sequence"/>
</dbReference>
<gene>
    <name evidence="1" type="ORF">C7H09_18300</name>
</gene>
<organism evidence="1 2">
    <name type="scientific">Marinobacter fuscus</name>
    <dbReference type="NCBI Taxonomy" id="2109942"/>
    <lineage>
        <taxon>Bacteria</taxon>
        <taxon>Pseudomonadati</taxon>
        <taxon>Pseudomonadota</taxon>
        <taxon>Gammaproteobacteria</taxon>
        <taxon>Pseudomonadales</taxon>
        <taxon>Marinobacteraceae</taxon>
        <taxon>Marinobacter</taxon>
    </lineage>
</organism>
<evidence type="ECO:0000313" key="1">
    <source>
        <dbReference type="EMBL" id="PSF04967.1"/>
    </source>
</evidence>
<keyword evidence="2" id="KW-1185">Reference proteome</keyword>
<protein>
    <submittedName>
        <fullName evidence="1">Transporting ATPase</fullName>
    </submittedName>
</protein>
<dbReference type="EMBL" id="PXNP01000109">
    <property type="protein sequence ID" value="PSF04967.1"/>
    <property type="molecule type" value="Genomic_DNA"/>
</dbReference>
<dbReference type="RefSeq" id="WP_106765456.1">
    <property type="nucleotide sequence ID" value="NZ_PXNP01000109.1"/>
</dbReference>
<reference evidence="1 2" key="1">
    <citation type="submission" date="2018-03" db="EMBL/GenBank/DDBJ databases">
        <title>Marinobacter brunus sp. nov., a marine bacterium of Gamma-proteobacteria isolated from the surface seawater of the South China Sea.</title>
        <authorList>
            <person name="Cheng H."/>
            <person name="Wu Y.-H."/>
            <person name="Xamxidin M."/>
            <person name="Xu X.-W."/>
        </authorList>
    </citation>
    <scope>NUCLEOTIDE SEQUENCE [LARGE SCALE GENOMIC DNA]</scope>
    <source>
        <strain evidence="1 2">NH169-3</strain>
    </source>
</reference>
<dbReference type="InterPro" id="IPR007411">
    <property type="entry name" value="EpmC"/>
</dbReference>
<evidence type="ECO:0000313" key="2">
    <source>
        <dbReference type="Proteomes" id="UP000239866"/>
    </source>
</evidence>
<comment type="caution">
    <text evidence="1">The sequence shown here is derived from an EMBL/GenBank/DDBJ whole genome shotgun (WGS) entry which is preliminary data.</text>
</comment>
<proteinExistence type="predicted"/>